<dbReference type="AlphaFoldDB" id="A0A6G6Y3G3"/>
<sequence>MKTLAGSIAAAALATFAPVSAHAQSGLEVEFVRSYDRYPQGASSVSACLDTTHRQYVDGGAVETARTTNARWYSTATTQGKGKFLMYCANAPGVVGLGVRIRGNPPQAPSINYDTHAHYGQADCMRRARGVANASRAYSVIHSTGDSVTLYNGSSNLAVTVVCTGFGEVMFAGWGLGGVINERQTVDRLWRQQ</sequence>
<dbReference type="KEGG" id="spzr:G5C33_06500"/>
<protein>
    <recommendedName>
        <fullName evidence="4">Secreted protein</fullName>
    </recommendedName>
</protein>
<name>A0A6G6Y3G3_9SPHN</name>
<feature type="signal peptide" evidence="1">
    <location>
        <begin position="1"/>
        <end position="23"/>
    </location>
</feature>
<dbReference type="Proteomes" id="UP000501568">
    <property type="component" value="Chromosome"/>
</dbReference>
<organism evidence="2 3">
    <name type="scientific">Stakelama tenebrarum</name>
    <dbReference type="NCBI Taxonomy" id="2711215"/>
    <lineage>
        <taxon>Bacteria</taxon>
        <taxon>Pseudomonadati</taxon>
        <taxon>Pseudomonadota</taxon>
        <taxon>Alphaproteobacteria</taxon>
        <taxon>Sphingomonadales</taxon>
        <taxon>Sphingomonadaceae</taxon>
        <taxon>Stakelama</taxon>
    </lineage>
</organism>
<evidence type="ECO:0008006" key="4">
    <source>
        <dbReference type="Google" id="ProtNLM"/>
    </source>
</evidence>
<keyword evidence="1" id="KW-0732">Signal</keyword>
<accession>A0A6G6Y3G3</accession>
<evidence type="ECO:0000256" key="1">
    <source>
        <dbReference type="SAM" id="SignalP"/>
    </source>
</evidence>
<keyword evidence="3" id="KW-1185">Reference proteome</keyword>
<evidence type="ECO:0000313" key="2">
    <source>
        <dbReference type="EMBL" id="QIG79472.1"/>
    </source>
</evidence>
<dbReference type="EMBL" id="CP049109">
    <property type="protein sequence ID" value="QIG79472.1"/>
    <property type="molecule type" value="Genomic_DNA"/>
</dbReference>
<feature type="chain" id="PRO_5026079856" description="Secreted protein" evidence="1">
    <location>
        <begin position="24"/>
        <end position="193"/>
    </location>
</feature>
<proteinExistence type="predicted"/>
<dbReference type="RefSeq" id="WP_165326473.1">
    <property type="nucleotide sequence ID" value="NZ_CP049109.1"/>
</dbReference>
<gene>
    <name evidence="2" type="ORF">G5C33_06500</name>
</gene>
<evidence type="ECO:0000313" key="3">
    <source>
        <dbReference type="Proteomes" id="UP000501568"/>
    </source>
</evidence>
<reference evidence="2 3" key="1">
    <citation type="submission" date="2020-02" db="EMBL/GenBank/DDBJ databases">
        <authorList>
            <person name="Zheng R.K."/>
            <person name="Sun C.M."/>
        </authorList>
    </citation>
    <scope>NUCLEOTIDE SEQUENCE [LARGE SCALE GENOMIC DNA]</scope>
    <source>
        <strain evidence="3">zrk23</strain>
    </source>
</reference>